<dbReference type="Proteomes" id="UP000231693">
    <property type="component" value="Unassembled WGS sequence"/>
</dbReference>
<evidence type="ECO:0000256" key="2">
    <source>
        <dbReference type="SAM" id="Phobius"/>
    </source>
</evidence>
<dbReference type="RefSeq" id="WP_157802462.1">
    <property type="nucleotide sequence ID" value="NZ_BOOX01000003.1"/>
</dbReference>
<dbReference type="OrthoDB" id="5189092at2"/>
<gene>
    <name evidence="3" type="ORF">CLV28_0606</name>
</gene>
<sequence length="250" mass="25005">MSTTSSARPGRGTYVARRIGVLVVLLLVLGGIVAGVVVAVGLASPAPATVMSAAVKSAPPTPLPPGSPERCGPDDLSLELSTSEGTYVAPDKPLFSVTITGQGRHACIVDGADATRAVTVATADGEHVWSSADCGTGQRLLLVAHGDVDARTLQWDRTTSTPGCKGKPAAAPAGDYVATLTVAGVDGLTSDAVRFTLSDPAPEPTATPEPSATAGETAKATETATPTDGSTEKDATEKGATEKDAGTAKD</sequence>
<evidence type="ECO:0000256" key="1">
    <source>
        <dbReference type="SAM" id="MobiDB-lite"/>
    </source>
</evidence>
<reference evidence="3 4" key="1">
    <citation type="submission" date="2017-11" db="EMBL/GenBank/DDBJ databases">
        <title>Genomic Encyclopedia of Archaeal and Bacterial Type Strains, Phase II (KMG-II): From Individual Species to Whole Genera.</title>
        <authorList>
            <person name="Goeker M."/>
        </authorList>
    </citation>
    <scope>NUCLEOTIDE SEQUENCE [LARGE SCALE GENOMIC DNA]</scope>
    <source>
        <strain evidence="3 4">DSM 25478</strain>
    </source>
</reference>
<organism evidence="3 4">
    <name type="scientific">Sediminihabitans luteus</name>
    <dbReference type="NCBI Taxonomy" id="1138585"/>
    <lineage>
        <taxon>Bacteria</taxon>
        <taxon>Bacillati</taxon>
        <taxon>Actinomycetota</taxon>
        <taxon>Actinomycetes</taxon>
        <taxon>Micrococcales</taxon>
        <taxon>Cellulomonadaceae</taxon>
        <taxon>Sediminihabitans</taxon>
    </lineage>
</organism>
<dbReference type="AlphaFoldDB" id="A0A2M9CZR4"/>
<keyword evidence="4" id="KW-1185">Reference proteome</keyword>
<keyword evidence="2" id="KW-0812">Transmembrane</keyword>
<dbReference type="EMBL" id="PGFE01000001">
    <property type="protein sequence ID" value="PJJ77387.1"/>
    <property type="molecule type" value="Genomic_DNA"/>
</dbReference>
<accession>A0A2M9CZR4</accession>
<feature type="transmembrane region" description="Helical" evidence="2">
    <location>
        <begin position="21"/>
        <end position="43"/>
    </location>
</feature>
<name>A0A2M9CZR4_9CELL</name>
<evidence type="ECO:0000313" key="4">
    <source>
        <dbReference type="Proteomes" id="UP000231693"/>
    </source>
</evidence>
<proteinExistence type="predicted"/>
<protein>
    <submittedName>
        <fullName evidence="3">Uncharacterized protein</fullName>
    </submittedName>
</protein>
<comment type="caution">
    <text evidence="3">The sequence shown here is derived from an EMBL/GenBank/DDBJ whole genome shotgun (WGS) entry which is preliminary data.</text>
</comment>
<feature type="region of interest" description="Disordered" evidence="1">
    <location>
        <begin position="195"/>
        <end position="250"/>
    </location>
</feature>
<feature type="compositionally biased region" description="Low complexity" evidence="1">
    <location>
        <begin position="208"/>
        <end position="225"/>
    </location>
</feature>
<keyword evidence="2" id="KW-1133">Transmembrane helix</keyword>
<evidence type="ECO:0000313" key="3">
    <source>
        <dbReference type="EMBL" id="PJJ77387.1"/>
    </source>
</evidence>
<keyword evidence="2" id="KW-0472">Membrane</keyword>
<feature type="compositionally biased region" description="Basic and acidic residues" evidence="1">
    <location>
        <begin position="230"/>
        <end position="250"/>
    </location>
</feature>